<dbReference type="KEGG" id="pcor:KS4_30710"/>
<name>A0A517YXP1_9BACT</name>
<feature type="region of interest" description="Disordered" evidence="1">
    <location>
        <begin position="734"/>
        <end position="753"/>
    </location>
</feature>
<evidence type="ECO:0000313" key="4">
    <source>
        <dbReference type="Proteomes" id="UP000317369"/>
    </source>
</evidence>
<dbReference type="AlphaFoldDB" id="A0A517YXP1"/>
<dbReference type="RefSeq" id="WP_145079651.1">
    <property type="nucleotide sequence ID" value="NZ_CP036425.1"/>
</dbReference>
<dbReference type="EMBL" id="CP036425">
    <property type="protein sequence ID" value="QDU34994.1"/>
    <property type="molecule type" value="Genomic_DNA"/>
</dbReference>
<dbReference type="Proteomes" id="UP000317369">
    <property type="component" value="Chromosome"/>
</dbReference>
<feature type="chain" id="PRO_5021791241" evidence="2">
    <location>
        <begin position="21"/>
        <end position="753"/>
    </location>
</feature>
<gene>
    <name evidence="3" type="ORF">KS4_30710</name>
</gene>
<feature type="signal peptide" evidence="2">
    <location>
        <begin position="1"/>
        <end position="20"/>
    </location>
</feature>
<sequence precursor="true">MKRILVILMMLFACVLNVHADDLRRFVPADSVAYFGWECGTSMGDVYTNSNAAKIAEKIGLEKQIDQVAELIGKIVAEENGNPQAAMQVNMVVGLIKSLSKTDVAIYVRGGLRMDIPIEVGLICKSETEKAQLLGSMQMFNMMSGGSDQGIVQIIDNDEIFGMIVGGQADAGLQDYGSHDAITNNDSFKKLIAAGQSKAMIVGMLDVQGLLALLGEQGVFEISQMQGGPDPIIILDELGILGIDSVGFRAGILGKDWEHVTAIFTEGERKGLLKNLETDPISDEDLAVVPMTATYMQVVKFDIAKLVEGIKQFAFKMEPEAESQFNQGIAMARAMTGVDVESDVIKQLGNTWAMYTDPGVGVPNILGICVTNKVKDGSKLAATIDKLVAFANQQITKNNDGPMQFTIRQIQEEGMTIHTLPVMILSPAIAVKNDCLIFALNPQAVMVAGDQISSDNGTIVDNAQFDMIRKQFAGQPLSSIMYADLQQTAPGMYQQYLQLSQMAMTFSGMGNGNDVVGLIPPLNRIMRFMKPMGGASWTNEQGYFSRSVTPFPTAEFMSPHGAMMGGLPGAAMGAGIMLPALGASRRTARQMQTNTQMRGLHQSLVMYAQSNRGRYTNDLYDLVDGNYFTIEYILSPIAGKTPPKDFDVWSSDQQRAWVLANTDFIFVPNLKEDLNTLRVAGFLDPEVTGFNGGSIVYNDNHVEWHNGENFMKELEKIEDQTGGMTWQDCIEATRNPKPWSEEEHKKHKSKLTK</sequence>
<protein>
    <submittedName>
        <fullName evidence="3">Uncharacterized protein</fullName>
    </submittedName>
</protein>
<evidence type="ECO:0000256" key="1">
    <source>
        <dbReference type="SAM" id="MobiDB-lite"/>
    </source>
</evidence>
<evidence type="ECO:0000313" key="3">
    <source>
        <dbReference type="EMBL" id="QDU34994.1"/>
    </source>
</evidence>
<keyword evidence="2" id="KW-0732">Signal</keyword>
<keyword evidence="4" id="KW-1185">Reference proteome</keyword>
<reference evidence="3 4" key="1">
    <citation type="submission" date="2019-02" db="EMBL/GenBank/DDBJ databases">
        <title>Deep-cultivation of Planctomycetes and their phenomic and genomic characterization uncovers novel biology.</title>
        <authorList>
            <person name="Wiegand S."/>
            <person name="Jogler M."/>
            <person name="Boedeker C."/>
            <person name="Pinto D."/>
            <person name="Vollmers J."/>
            <person name="Rivas-Marin E."/>
            <person name="Kohn T."/>
            <person name="Peeters S.H."/>
            <person name="Heuer A."/>
            <person name="Rast P."/>
            <person name="Oberbeckmann S."/>
            <person name="Bunk B."/>
            <person name="Jeske O."/>
            <person name="Meyerdierks A."/>
            <person name="Storesund J.E."/>
            <person name="Kallscheuer N."/>
            <person name="Luecker S."/>
            <person name="Lage O.M."/>
            <person name="Pohl T."/>
            <person name="Merkel B.J."/>
            <person name="Hornburger P."/>
            <person name="Mueller R.-W."/>
            <person name="Bruemmer F."/>
            <person name="Labrenz M."/>
            <person name="Spormann A.M."/>
            <person name="Op den Camp H."/>
            <person name="Overmann J."/>
            <person name="Amann R."/>
            <person name="Jetten M.S.M."/>
            <person name="Mascher T."/>
            <person name="Medema M.H."/>
            <person name="Devos D.P."/>
            <person name="Kaster A.-K."/>
            <person name="Ovreas L."/>
            <person name="Rohde M."/>
            <person name="Galperin M.Y."/>
            <person name="Jogler C."/>
        </authorList>
    </citation>
    <scope>NUCLEOTIDE SEQUENCE [LARGE SCALE GENOMIC DNA]</scope>
    <source>
        <strain evidence="3 4">KS4</strain>
    </source>
</reference>
<organism evidence="3 4">
    <name type="scientific">Poriferisphaera corsica</name>
    <dbReference type="NCBI Taxonomy" id="2528020"/>
    <lineage>
        <taxon>Bacteria</taxon>
        <taxon>Pseudomonadati</taxon>
        <taxon>Planctomycetota</taxon>
        <taxon>Phycisphaerae</taxon>
        <taxon>Phycisphaerales</taxon>
        <taxon>Phycisphaeraceae</taxon>
        <taxon>Poriferisphaera</taxon>
    </lineage>
</organism>
<evidence type="ECO:0000256" key="2">
    <source>
        <dbReference type="SAM" id="SignalP"/>
    </source>
</evidence>
<accession>A0A517YXP1</accession>
<proteinExistence type="predicted"/>